<dbReference type="EC" id="3.6.1.55" evidence="12"/>
<evidence type="ECO:0000256" key="15">
    <source>
        <dbReference type="ARBA" id="ARBA00041979"/>
    </source>
</evidence>
<protein>
    <recommendedName>
        <fullName evidence="13">8-oxo-dGTP diphosphatase</fullName>
        <ecNumber evidence="12">3.6.1.55</ecNumber>
    </recommendedName>
    <alternativeName>
        <fullName evidence="16">7,8-dihydro-8-oxoguanine-triphosphatase</fullName>
    </alternativeName>
    <alternativeName>
        <fullName evidence="15">Mutator protein MutT</fullName>
    </alternativeName>
    <alternativeName>
        <fullName evidence="14">dGTP pyrophosphohydrolase</fullName>
    </alternativeName>
</protein>
<evidence type="ECO:0000256" key="2">
    <source>
        <dbReference type="ARBA" id="ARBA00005582"/>
    </source>
</evidence>
<dbReference type="NCBIfam" id="NF006530">
    <property type="entry name" value="PRK08999.1"/>
    <property type="match status" value="1"/>
</dbReference>
<sequence length="331" mass="35634">MPRSAGLSERALMMSQPAPLLVVAGVLADSTGRVLIAKRPAHKHHGGCWEFPGGKLESGESVGDGLARELREELGIAVTTSARIGLVVEPRPQHELHLIVQRVLAWSGSPQALEHSDIAWCQPNELQRFHLAPADRRIAQWLCAPAQLAVTPGPESLSDSEWPARIDLALRRGAERVHFRGGAHSWAQHPDGLARLIAQVHAAGLTVALHDLPELAVSLYVDALHLSERCARQFESRADIGWPGLLGISVHADTDSDWIRRVQPDYLLLGQVHGTPSHPDRQGMGWARFAELAAAYCAPVYAIGGVGPADLQSAKTHGALGVASISAYFPT</sequence>
<dbReference type="SUPFAM" id="SSF51391">
    <property type="entry name" value="Thiamin phosphate synthase"/>
    <property type="match status" value="1"/>
</dbReference>
<dbReference type="GO" id="GO:0044715">
    <property type="term" value="F:8-oxo-dGDP phosphatase activity"/>
    <property type="evidence" value="ECO:0007669"/>
    <property type="project" value="TreeGrafter"/>
</dbReference>
<evidence type="ECO:0000256" key="9">
    <source>
        <dbReference type="ARBA" id="ARBA00023204"/>
    </source>
</evidence>
<evidence type="ECO:0000256" key="3">
    <source>
        <dbReference type="ARBA" id="ARBA00022457"/>
    </source>
</evidence>
<dbReference type="InterPro" id="IPR047127">
    <property type="entry name" value="MutT-like"/>
</dbReference>
<dbReference type="PANTHER" id="PTHR47707:SF1">
    <property type="entry name" value="NUDIX HYDROLASE FAMILY PROTEIN"/>
    <property type="match status" value="1"/>
</dbReference>
<dbReference type="PROSITE" id="PS51462">
    <property type="entry name" value="NUDIX"/>
    <property type="match status" value="1"/>
</dbReference>
<feature type="domain" description="Nudix hydrolase" evidence="18">
    <location>
        <begin position="17"/>
        <end position="144"/>
    </location>
</feature>
<dbReference type="InterPro" id="IPR000086">
    <property type="entry name" value="NUDIX_hydrolase_dom"/>
</dbReference>
<dbReference type="InterPro" id="IPR036206">
    <property type="entry name" value="ThiamineP_synth_sf"/>
</dbReference>
<reference evidence="19 20" key="1">
    <citation type="submission" date="2018-03" db="EMBL/GenBank/DDBJ databases">
        <title>Ahniella affigens gen. nov., sp. nov., a gammaproteobacterium isolated from sandy soil near a stream.</title>
        <authorList>
            <person name="Ko Y."/>
            <person name="Kim J.-H."/>
        </authorList>
    </citation>
    <scope>NUCLEOTIDE SEQUENCE [LARGE SCALE GENOMIC DNA]</scope>
    <source>
        <strain evidence="19 20">D13</strain>
    </source>
</reference>
<keyword evidence="20" id="KW-1185">Reference proteome</keyword>
<dbReference type="GO" id="GO:0008413">
    <property type="term" value="F:8-oxo-7,8-dihydroguanosine triphosphate pyrophosphatase activity"/>
    <property type="evidence" value="ECO:0007669"/>
    <property type="project" value="TreeGrafter"/>
</dbReference>
<dbReference type="GO" id="GO:0009228">
    <property type="term" value="P:thiamine biosynthetic process"/>
    <property type="evidence" value="ECO:0007669"/>
    <property type="project" value="UniProtKB-KW"/>
</dbReference>
<evidence type="ECO:0000256" key="10">
    <source>
        <dbReference type="ARBA" id="ARBA00035861"/>
    </source>
</evidence>
<evidence type="ECO:0000256" key="16">
    <source>
        <dbReference type="ARBA" id="ARBA00042798"/>
    </source>
</evidence>
<dbReference type="InterPro" id="IPR015797">
    <property type="entry name" value="NUDIX_hydrolase-like_dom_sf"/>
</dbReference>
<dbReference type="OrthoDB" id="9810648at2"/>
<dbReference type="AlphaFoldDB" id="A0A2P1PM56"/>
<evidence type="ECO:0000256" key="17">
    <source>
        <dbReference type="RuleBase" id="RU003476"/>
    </source>
</evidence>
<evidence type="ECO:0000256" key="6">
    <source>
        <dbReference type="ARBA" id="ARBA00022763"/>
    </source>
</evidence>
<keyword evidence="8" id="KW-0460">Magnesium</keyword>
<dbReference type="Proteomes" id="UP000241074">
    <property type="component" value="Chromosome"/>
</dbReference>
<evidence type="ECO:0000256" key="7">
    <source>
        <dbReference type="ARBA" id="ARBA00022801"/>
    </source>
</evidence>
<comment type="cofactor">
    <cofactor evidence="1">
        <name>Mg(2+)</name>
        <dbReference type="ChEBI" id="CHEBI:18420"/>
    </cofactor>
</comment>
<dbReference type="Gene3D" id="3.20.20.70">
    <property type="entry name" value="Aldolase class I"/>
    <property type="match status" value="1"/>
</dbReference>
<dbReference type="GO" id="GO:0006281">
    <property type="term" value="P:DNA repair"/>
    <property type="evidence" value="ECO:0007669"/>
    <property type="project" value="UniProtKB-KW"/>
</dbReference>
<evidence type="ECO:0000256" key="11">
    <source>
        <dbReference type="ARBA" id="ARBA00036904"/>
    </source>
</evidence>
<evidence type="ECO:0000256" key="13">
    <source>
        <dbReference type="ARBA" id="ARBA00040794"/>
    </source>
</evidence>
<keyword evidence="5" id="KW-0479">Metal-binding</keyword>
<gene>
    <name evidence="19" type="ORF">C7S18_01355</name>
</gene>
<dbReference type="InterPro" id="IPR020084">
    <property type="entry name" value="NUDIX_hydrolase_CS"/>
</dbReference>
<evidence type="ECO:0000256" key="12">
    <source>
        <dbReference type="ARBA" id="ARBA00038905"/>
    </source>
</evidence>
<accession>A0A2P1PM56</accession>
<dbReference type="Pfam" id="PF00293">
    <property type="entry name" value="NUDIX"/>
    <property type="match status" value="1"/>
</dbReference>
<dbReference type="SUPFAM" id="SSF55811">
    <property type="entry name" value="Nudix"/>
    <property type="match status" value="1"/>
</dbReference>
<evidence type="ECO:0000313" key="19">
    <source>
        <dbReference type="EMBL" id="AVP95925.1"/>
    </source>
</evidence>
<dbReference type="PRINTS" id="PR00502">
    <property type="entry name" value="NUDIXFAMILY"/>
</dbReference>
<reference evidence="19 20" key="2">
    <citation type="submission" date="2018-03" db="EMBL/GenBank/DDBJ databases">
        <authorList>
            <person name="Keele B.F."/>
        </authorList>
    </citation>
    <scope>NUCLEOTIDE SEQUENCE [LARGE SCALE GENOMIC DNA]</scope>
    <source>
        <strain evidence="19 20">D13</strain>
    </source>
</reference>
<dbReference type="KEGG" id="xba:C7S18_01355"/>
<keyword evidence="6" id="KW-0227">DNA damage</keyword>
<organism evidence="19 20">
    <name type="scientific">Ahniella affigens</name>
    <dbReference type="NCBI Taxonomy" id="2021234"/>
    <lineage>
        <taxon>Bacteria</taxon>
        <taxon>Pseudomonadati</taxon>
        <taxon>Pseudomonadota</taxon>
        <taxon>Gammaproteobacteria</taxon>
        <taxon>Lysobacterales</taxon>
        <taxon>Rhodanobacteraceae</taxon>
        <taxon>Ahniella</taxon>
    </lineage>
</organism>
<evidence type="ECO:0000256" key="8">
    <source>
        <dbReference type="ARBA" id="ARBA00022842"/>
    </source>
</evidence>
<dbReference type="EMBL" id="CP027860">
    <property type="protein sequence ID" value="AVP95925.1"/>
    <property type="molecule type" value="Genomic_DNA"/>
</dbReference>
<name>A0A2P1PM56_9GAMM</name>
<dbReference type="GO" id="GO:0035539">
    <property type="term" value="F:8-oxo-7,8-dihydrodeoxyguanosine triphosphate pyrophosphatase activity"/>
    <property type="evidence" value="ECO:0007669"/>
    <property type="project" value="UniProtKB-EC"/>
</dbReference>
<dbReference type="InterPro" id="IPR013785">
    <property type="entry name" value="Aldolase_TIM"/>
</dbReference>
<keyword evidence="9" id="KW-0234">DNA repair</keyword>
<dbReference type="Gene3D" id="3.90.79.10">
    <property type="entry name" value="Nucleoside Triphosphate Pyrophosphohydrolase"/>
    <property type="match status" value="1"/>
</dbReference>
<dbReference type="GO" id="GO:0046872">
    <property type="term" value="F:metal ion binding"/>
    <property type="evidence" value="ECO:0007669"/>
    <property type="project" value="UniProtKB-KW"/>
</dbReference>
<dbReference type="InterPro" id="IPR022998">
    <property type="entry name" value="ThiamineP_synth_TenI"/>
</dbReference>
<evidence type="ECO:0000256" key="5">
    <source>
        <dbReference type="ARBA" id="ARBA00022723"/>
    </source>
</evidence>
<dbReference type="PANTHER" id="PTHR47707">
    <property type="entry name" value="8-OXO-DGTP DIPHOSPHATASE"/>
    <property type="match status" value="1"/>
</dbReference>
<evidence type="ECO:0000313" key="20">
    <source>
        <dbReference type="Proteomes" id="UP000241074"/>
    </source>
</evidence>
<comment type="catalytic activity">
    <reaction evidence="10">
        <text>8-oxo-dGTP + H2O = 8-oxo-dGMP + diphosphate + H(+)</text>
        <dbReference type="Rhea" id="RHEA:31575"/>
        <dbReference type="ChEBI" id="CHEBI:15377"/>
        <dbReference type="ChEBI" id="CHEBI:15378"/>
        <dbReference type="ChEBI" id="CHEBI:33019"/>
        <dbReference type="ChEBI" id="CHEBI:63224"/>
        <dbReference type="ChEBI" id="CHEBI:77896"/>
        <dbReference type="EC" id="3.6.1.55"/>
    </reaction>
</comment>
<dbReference type="CDD" id="cd03425">
    <property type="entry name" value="NUDIX_MutT_NudA_like"/>
    <property type="match status" value="1"/>
</dbReference>
<comment type="similarity">
    <text evidence="2 17">Belongs to the Nudix hydrolase family.</text>
</comment>
<dbReference type="RefSeq" id="WP_106889854.1">
    <property type="nucleotide sequence ID" value="NZ_CP027860.1"/>
</dbReference>
<keyword evidence="7 17" id="KW-0378">Hydrolase</keyword>
<evidence type="ECO:0000256" key="1">
    <source>
        <dbReference type="ARBA" id="ARBA00001946"/>
    </source>
</evidence>
<dbReference type="GO" id="GO:0006260">
    <property type="term" value="P:DNA replication"/>
    <property type="evidence" value="ECO:0007669"/>
    <property type="project" value="UniProtKB-KW"/>
</dbReference>
<evidence type="ECO:0000256" key="14">
    <source>
        <dbReference type="ARBA" id="ARBA00041592"/>
    </source>
</evidence>
<evidence type="ECO:0000259" key="18">
    <source>
        <dbReference type="PROSITE" id="PS51462"/>
    </source>
</evidence>
<dbReference type="Pfam" id="PF02581">
    <property type="entry name" value="TMP-TENI"/>
    <property type="match status" value="1"/>
</dbReference>
<dbReference type="InterPro" id="IPR020476">
    <property type="entry name" value="Nudix_hydrolase"/>
</dbReference>
<dbReference type="GO" id="GO:0044716">
    <property type="term" value="F:8-oxo-GDP phosphatase activity"/>
    <property type="evidence" value="ECO:0007669"/>
    <property type="project" value="TreeGrafter"/>
</dbReference>
<dbReference type="PROSITE" id="PS00893">
    <property type="entry name" value="NUDIX_BOX"/>
    <property type="match status" value="1"/>
</dbReference>
<keyword evidence="3" id="KW-0515">Mutator protein</keyword>
<evidence type="ECO:0000256" key="4">
    <source>
        <dbReference type="ARBA" id="ARBA00022705"/>
    </source>
</evidence>
<proteinExistence type="inferred from homology"/>
<keyword evidence="4" id="KW-0235">DNA replication</keyword>
<comment type="catalytic activity">
    <reaction evidence="11">
        <text>8-oxo-GTP + H2O = 8-oxo-GMP + diphosphate + H(+)</text>
        <dbReference type="Rhea" id="RHEA:67616"/>
        <dbReference type="ChEBI" id="CHEBI:15377"/>
        <dbReference type="ChEBI" id="CHEBI:15378"/>
        <dbReference type="ChEBI" id="CHEBI:33019"/>
        <dbReference type="ChEBI" id="CHEBI:143553"/>
        <dbReference type="ChEBI" id="CHEBI:145694"/>
    </reaction>
</comment>
<dbReference type="CDD" id="cd00564">
    <property type="entry name" value="TMP_TenI"/>
    <property type="match status" value="1"/>
</dbReference>